<proteinExistence type="predicted"/>
<gene>
    <name evidence="1" type="ORF">O1611_g1285</name>
</gene>
<sequence>MTGEVRDWTRKGVSGQDVVYNFCAVCPTIVVVRPASMNGRLIVKTGLLESVADIEKLPPRVELFVKDRIDVWCERSGDVVLKEIA</sequence>
<accession>A0ACC2JYR5</accession>
<reference evidence="1" key="1">
    <citation type="submission" date="2022-12" db="EMBL/GenBank/DDBJ databases">
        <title>Genome Sequence of Lasiodiplodia mahajangana.</title>
        <authorList>
            <person name="Buettner E."/>
        </authorList>
    </citation>
    <scope>NUCLEOTIDE SEQUENCE</scope>
    <source>
        <strain evidence="1">VT137</strain>
    </source>
</reference>
<name>A0ACC2JYR5_9PEZI</name>
<dbReference type="Proteomes" id="UP001153332">
    <property type="component" value="Unassembled WGS sequence"/>
</dbReference>
<dbReference type="EMBL" id="JAPUUL010000145">
    <property type="protein sequence ID" value="KAJ8132338.1"/>
    <property type="molecule type" value="Genomic_DNA"/>
</dbReference>
<keyword evidence="2" id="KW-1185">Reference proteome</keyword>
<evidence type="ECO:0000313" key="1">
    <source>
        <dbReference type="EMBL" id="KAJ8132338.1"/>
    </source>
</evidence>
<comment type="caution">
    <text evidence="1">The sequence shown here is derived from an EMBL/GenBank/DDBJ whole genome shotgun (WGS) entry which is preliminary data.</text>
</comment>
<organism evidence="1 2">
    <name type="scientific">Lasiodiplodia mahajangana</name>
    <dbReference type="NCBI Taxonomy" id="1108764"/>
    <lineage>
        <taxon>Eukaryota</taxon>
        <taxon>Fungi</taxon>
        <taxon>Dikarya</taxon>
        <taxon>Ascomycota</taxon>
        <taxon>Pezizomycotina</taxon>
        <taxon>Dothideomycetes</taxon>
        <taxon>Dothideomycetes incertae sedis</taxon>
        <taxon>Botryosphaeriales</taxon>
        <taxon>Botryosphaeriaceae</taxon>
        <taxon>Lasiodiplodia</taxon>
    </lineage>
</organism>
<protein>
    <submittedName>
        <fullName evidence="1">Uncharacterized protein</fullName>
    </submittedName>
</protein>
<evidence type="ECO:0000313" key="2">
    <source>
        <dbReference type="Proteomes" id="UP001153332"/>
    </source>
</evidence>